<evidence type="ECO:0000256" key="3">
    <source>
        <dbReference type="ARBA" id="ARBA00022833"/>
    </source>
</evidence>
<evidence type="ECO:0000313" key="5">
    <source>
        <dbReference type="EMBL" id="SDW27518.1"/>
    </source>
</evidence>
<keyword evidence="3 4" id="KW-0862">Zinc</keyword>
<reference evidence="5 6" key="1">
    <citation type="submission" date="2016-10" db="EMBL/GenBank/DDBJ databases">
        <authorList>
            <person name="de Groot N.N."/>
        </authorList>
    </citation>
    <scope>NUCLEOTIDE SEQUENCE [LARGE SCALE GENOMIC DNA]</scope>
    <source>
        <strain evidence="5 6">DSM 24956</strain>
    </source>
</reference>
<protein>
    <recommendedName>
        <fullName evidence="4">Hydrogenase maturation factor HypA</fullName>
    </recommendedName>
</protein>
<dbReference type="PIRSF" id="PIRSF004761">
    <property type="entry name" value="Hydrgn_mat_HypA"/>
    <property type="match status" value="1"/>
</dbReference>
<dbReference type="GO" id="GO:0051604">
    <property type="term" value="P:protein maturation"/>
    <property type="evidence" value="ECO:0007669"/>
    <property type="project" value="InterPro"/>
</dbReference>
<feature type="binding site" evidence="4">
    <location>
        <position position="2"/>
    </location>
    <ligand>
        <name>Ni(2+)</name>
        <dbReference type="ChEBI" id="CHEBI:49786"/>
    </ligand>
</feature>
<dbReference type="OrthoDB" id="9800361at2"/>
<dbReference type="GO" id="GO:0016151">
    <property type="term" value="F:nickel cation binding"/>
    <property type="evidence" value="ECO:0007669"/>
    <property type="project" value="UniProtKB-UniRule"/>
</dbReference>
<dbReference type="RefSeq" id="WP_090119195.1">
    <property type="nucleotide sequence ID" value="NZ_FNNJ01000001.1"/>
</dbReference>
<gene>
    <name evidence="4" type="primary">hypA</name>
    <name evidence="5" type="ORF">SAMN05444411_101405</name>
</gene>
<dbReference type="InterPro" id="IPR000688">
    <property type="entry name" value="HypA/HybF"/>
</dbReference>
<dbReference type="Gene3D" id="3.30.2320.80">
    <property type="match status" value="1"/>
</dbReference>
<accession>A0A1H2S7L3</accession>
<keyword evidence="6" id="KW-1185">Reference proteome</keyword>
<evidence type="ECO:0000313" key="6">
    <source>
        <dbReference type="Proteomes" id="UP000199595"/>
    </source>
</evidence>
<sequence>MHELSIAMDIVRITENETTKANANKVTKIELEVGVLSGVEVDSLEFVWSSAVKDSILEKANLKILKISGKGKCKDCNTEFEMENIFDVCPKCSSNFKSILQGKELRVKTLEVF</sequence>
<dbReference type="Proteomes" id="UP000199595">
    <property type="component" value="Unassembled WGS sequence"/>
</dbReference>
<evidence type="ECO:0000256" key="1">
    <source>
        <dbReference type="ARBA" id="ARBA00022596"/>
    </source>
</evidence>
<evidence type="ECO:0000256" key="4">
    <source>
        <dbReference type="HAMAP-Rule" id="MF_00213"/>
    </source>
</evidence>
<feature type="binding site" evidence="4">
    <location>
        <position position="73"/>
    </location>
    <ligand>
        <name>Zn(2+)</name>
        <dbReference type="ChEBI" id="CHEBI:29105"/>
    </ligand>
</feature>
<dbReference type="HAMAP" id="MF_00213">
    <property type="entry name" value="HypA_HybF"/>
    <property type="match status" value="1"/>
</dbReference>
<dbReference type="AlphaFoldDB" id="A0A1H2S7L3"/>
<dbReference type="NCBIfam" id="TIGR00100">
    <property type="entry name" value="hypA"/>
    <property type="match status" value="1"/>
</dbReference>
<feature type="binding site" evidence="4">
    <location>
        <position position="76"/>
    </location>
    <ligand>
        <name>Zn(2+)</name>
        <dbReference type="ChEBI" id="CHEBI:29105"/>
    </ligand>
</feature>
<comment type="function">
    <text evidence="4">Involved in the maturation of [NiFe] hydrogenases. Required for nickel insertion into the metal center of the hydrogenase.</text>
</comment>
<dbReference type="Pfam" id="PF01155">
    <property type="entry name" value="HypA"/>
    <property type="match status" value="1"/>
</dbReference>
<comment type="similarity">
    <text evidence="4">Belongs to the HypA/HybF family.</text>
</comment>
<keyword evidence="2 4" id="KW-0479">Metal-binding</keyword>
<proteinExistence type="inferred from homology"/>
<organism evidence="5 6">
    <name type="scientific">Lutibacter oricola</name>
    <dbReference type="NCBI Taxonomy" id="762486"/>
    <lineage>
        <taxon>Bacteria</taxon>
        <taxon>Pseudomonadati</taxon>
        <taxon>Bacteroidota</taxon>
        <taxon>Flavobacteriia</taxon>
        <taxon>Flavobacteriales</taxon>
        <taxon>Flavobacteriaceae</taxon>
        <taxon>Lutibacter</taxon>
    </lineage>
</organism>
<feature type="binding site" evidence="4">
    <location>
        <position position="92"/>
    </location>
    <ligand>
        <name>Zn(2+)</name>
        <dbReference type="ChEBI" id="CHEBI:29105"/>
    </ligand>
</feature>
<dbReference type="STRING" id="762486.SAMN05444411_101405"/>
<dbReference type="PANTHER" id="PTHR34535">
    <property type="entry name" value="HYDROGENASE MATURATION FACTOR HYPA"/>
    <property type="match status" value="1"/>
</dbReference>
<dbReference type="GO" id="GO:0008270">
    <property type="term" value="F:zinc ion binding"/>
    <property type="evidence" value="ECO:0007669"/>
    <property type="project" value="UniProtKB-UniRule"/>
</dbReference>
<keyword evidence="1 4" id="KW-0533">Nickel</keyword>
<feature type="binding site" evidence="4">
    <location>
        <position position="89"/>
    </location>
    <ligand>
        <name>Zn(2+)</name>
        <dbReference type="ChEBI" id="CHEBI:29105"/>
    </ligand>
</feature>
<dbReference type="PANTHER" id="PTHR34535:SF3">
    <property type="entry name" value="HYDROGENASE MATURATION FACTOR HYPA"/>
    <property type="match status" value="1"/>
</dbReference>
<dbReference type="EMBL" id="FNNJ01000001">
    <property type="protein sequence ID" value="SDW27518.1"/>
    <property type="molecule type" value="Genomic_DNA"/>
</dbReference>
<name>A0A1H2S7L3_9FLAO</name>
<evidence type="ECO:0000256" key="2">
    <source>
        <dbReference type="ARBA" id="ARBA00022723"/>
    </source>
</evidence>